<sequence length="100" mass="11188">MPVRSKEQQQKQWKRPPTFYEKTSVNKGLSWHVATLVKEVDFKPGAAKHNHREGDCVIAILIVLTAPGVRSTFSRSIRNLPAASTCCRAVESKRLRGLSS</sequence>
<evidence type="ECO:0000313" key="2">
    <source>
        <dbReference type="Proteomes" id="UP000826661"/>
    </source>
</evidence>
<gene>
    <name evidence="1" type="ORF">H0G86_000961</name>
</gene>
<organism evidence="1 2">
    <name type="scientific">Trichoderma simmonsii</name>
    <dbReference type="NCBI Taxonomy" id="1491479"/>
    <lineage>
        <taxon>Eukaryota</taxon>
        <taxon>Fungi</taxon>
        <taxon>Dikarya</taxon>
        <taxon>Ascomycota</taxon>
        <taxon>Pezizomycotina</taxon>
        <taxon>Sordariomycetes</taxon>
        <taxon>Hypocreomycetidae</taxon>
        <taxon>Hypocreales</taxon>
        <taxon>Hypocreaceae</taxon>
        <taxon>Trichoderma</taxon>
    </lineage>
</organism>
<protein>
    <submittedName>
        <fullName evidence="1">Uncharacterized protein</fullName>
    </submittedName>
</protein>
<evidence type="ECO:0000313" key="1">
    <source>
        <dbReference type="EMBL" id="QYS93591.1"/>
    </source>
</evidence>
<accession>A0A8G0L0N4</accession>
<dbReference type="AlphaFoldDB" id="A0A8G0L0N4"/>
<reference evidence="1 2" key="1">
    <citation type="journal article" date="2021" name="BMC Genomics">
        <title>Telomere-to-telomere genome assembly of asparaginase-producing Trichoderma simmonsii.</title>
        <authorList>
            <person name="Chung D."/>
            <person name="Kwon Y.M."/>
            <person name="Yang Y."/>
        </authorList>
    </citation>
    <scope>NUCLEOTIDE SEQUENCE [LARGE SCALE GENOMIC DNA]</scope>
    <source>
        <strain evidence="1 2">GH-Sj1</strain>
    </source>
</reference>
<proteinExistence type="predicted"/>
<name>A0A8G0L0N4_9HYPO</name>
<keyword evidence="2" id="KW-1185">Reference proteome</keyword>
<dbReference type="Proteomes" id="UP000826661">
    <property type="component" value="Chromosome I"/>
</dbReference>
<dbReference type="EMBL" id="CP075864">
    <property type="protein sequence ID" value="QYS93591.1"/>
    <property type="molecule type" value="Genomic_DNA"/>
</dbReference>